<dbReference type="Proteomes" id="UP000239415">
    <property type="component" value="Unassembled WGS sequence"/>
</dbReference>
<dbReference type="SUPFAM" id="SSF51735">
    <property type="entry name" value="NAD(P)-binding Rossmann-fold domains"/>
    <property type="match status" value="1"/>
</dbReference>
<dbReference type="InterPro" id="IPR038670">
    <property type="entry name" value="HslJ-like_sf"/>
</dbReference>
<protein>
    <submittedName>
        <fullName evidence="4">META domain-containing protein</fullName>
    </submittedName>
</protein>
<sequence>MQNETVGVIGSGLSGSGLARLAVAAGHHVVLSNSRGPGTISDLVEELGPLARSRSASWLGRYPERMQMVLGGSVTAGSWVRRTALVLAFALLAPGMPPTGRSQAWSGPSAVASPPPASPGPAHLDGRWRLTAVTAHGVTTEIPESADAWLQLTDGGAFTASDGVNTMGGRLTPTGTGFDVTDVFSTEVAYVGDDPAQLAAISGIGAMALDPDALQISVSADTGHLSVGAGPVRLTFIREPPAIS</sequence>
<keyword evidence="5" id="KW-1185">Reference proteome</keyword>
<dbReference type="RefSeq" id="WP_106318032.1">
    <property type="nucleotide sequence ID" value="NZ_BOMO01000022.1"/>
</dbReference>
<name>A0A2T0KHQ2_9ACTN</name>
<dbReference type="Gene3D" id="2.40.128.270">
    <property type="match status" value="1"/>
</dbReference>
<feature type="domain" description="Pyrroline-5-carboxylate reductase catalytic N-terminal" evidence="3">
    <location>
        <begin position="5"/>
        <end position="54"/>
    </location>
</feature>
<dbReference type="InterPro" id="IPR005184">
    <property type="entry name" value="DUF306_Meta_HslJ"/>
</dbReference>
<dbReference type="InterPro" id="IPR036291">
    <property type="entry name" value="NAD(P)-bd_dom_sf"/>
</dbReference>
<dbReference type="Pfam" id="PF03807">
    <property type="entry name" value="F420_oxidored"/>
    <property type="match status" value="1"/>
</dbReference>
<evidence type="ECO:0000256" key="1">
    <source>
        <dbReference type="SAM" id="MobiDB-lite"/>
    </source>
</evidence>
<dbReference type="InterPro" id="IPR028939">
    <property type="entry name" value="P5C_Rdtase_cat_N"/>
</dbReference>
<dbReference type="AlphaFoldDB" id="A0A2T0KHQ2"/>
<gene>
    <name evidence="4" type="ORF">CLV67_104501</name>
</gene>
<accession>A0A2T0KHQ2</accession>
<evidence type="ECO:0000313" key="5">
    <source>
        <dbReference type="Proteomes" id="UP000239415"/>
    </source>
</evidence>
<organism evidence="4 5">
    <name type="scientific">Actinoplanes italicus</name>
    <dbReference type="NCBI Taxonomy" id="113567"/>
    <lineage>
        <taxon>Bacteria</taxon>
        <taxon>Bacillati</taxon>
        <taxon>Actinomycetota</taxon>
        <taxon>Actinomycetes</taxon>
        <taxon>Micromonosporales</taxon>
        <taxon>Micromonosporaceae</taxon>
        <taxon>Actinoplanes</taxon>
    </lineage>
</organism>
<feature type="domain" description="DUF306" evidence="2">
    <location>
        <begin position="124"/>
        <end position="189"/>
    </location>
</feature>
<proteinExistence type="predicted"/>
<feature type="region of interest" description="Disordered" evidence="1">
    <location>
        <begin position="100"/>
        <end position="122"/>
    </location>
</feature>
<evidence type="ECO:0000259" key="2">
    <source>
        <dbReference type="Pfam" id="PF03724"/>
    </source>
</evidence>
<reference evidence="4 5" key="1">
    <citation type="submission" date="2018-03" db="EMBL/GenBank/DDBJ databases">
        <title>Genomic Encyclopedia of Archaeal and Bacterial Type Strains, Phase II (KMG-II): from individual species to whole genera.</title>
        <authorList>
            <person name="Goeker M."/>
        </authorList>
    </citation>
    <scope>NUCLEOTIDE SEQUENCE [LARGE SCALE GENOMIC DNA]</scope>
    <source>
        <strain evidence="4 5">DSM 43146</strain>
    </source>
</reference>
<comment type="caution">
    <text evidence="4">The sequence shown here is derived from an EMBL/GenBank/DDBJ whole genome shotgun (WGS) entry which is preliminary data.</text>
</comment>
<dbReference type="OrthoDB" id="3298351at2"/>
<evidence type="ECO:0000259" key="3">
    <source>
        <dbReference type="Pfam" id="PF03807"/>
    </source>
</evidence>
<dbReference type="Pfam" id="PF03724">
    <property type="entry name" value="META"/>
    <property type="match status" value="1"/>
</dbReference>
<dbReference type="Gene3D" id="3.40.50.720">
    <property type="entry name" value="NAD(P)-binding Rossmann-like Domain"/>
    <property type="match status" value="1"/>
</dbReference>
<dbReference type="EMBL" id="PVMZ01000004">
    <property type="protein sequence ID" value="PRX22973.1"/>
    <property type="molecule type" value="Genomic_DNA"/>
</dbReference>
<evidence type="ECO:0000313" key="4">
    <source>
        <dbReference type="EMBL" id="PRX22973.1"/>
    </source>
</evidence>